<protein>
    <submittedName>
        <fullName evidence="2">DUF4440 domain-containing protein</fullName>
    </submittedName>
</protein>
<proteinExistence type="predicted"/>
<dbReference type="Proteomes" id="UP000617634">
    <property type="component" value="Unassembled WGS sequence"/>
</dbReference>
<dbReference type="InterPro" id="IPR032710">
    <property type="entry name" value="NTF2-like_dom_sf"/>
</dbReference>
<dbReference type="Gene3D" id="3.10.450.50">
    <property type="match status" value="1"/>
</dbReference>
<evidence type="ECO:0000259" key="1">
    <source>
        <dbReference type="Pfam" id="PF14534"/>
    </source>
</evidence>
<comment type="caution">
    <text evidence="2">The sequence shown here is derived from an EMBL/GenBank/DDBJ whole genome shotgun (WGS) entry which is preliminary data.</text>
</comment>
<sequence>MSEIAIRARRAAFNRAIAEGDAAAIGPILARDCVMLTGTDSAVIAGRMAQVKVWKRDFAAADRMVYTRTPGEVSVSPVAPVAMEQGTWQGIGGDAEQVLASGLYSAKWREVRGEWVIEAEIFTTMA</sequence>
<evidence type="ECO:0000313" key="3">
    <source>
        <dbReference type="Proteomes" id="UP000617634"/>
    </source>
</evidence>
<dbReference type="EMBL" id="JADZGI010000002">
    <property type="protein sequence ID" value="MBH0114294.1"/>
    <property type="molecule type" value="Genomic_DNA"/>
</dbReference>
<dbReference type="SUPFAM" id="SSF54427">
    <property type="entry name" value="NTF2-like"/>
    <property type="match status" value="1"/>
</dbReference>
<feature type="domain" description="DUF4440" evidence="1">
    <location>
        <begin position="6"/>
        <end position="117"/>
    </location>
</feature>
<gene>
    <name evidence="2" type="ORF">I5E68_15215</name>
</gene>
<name>A0A931MMC1_9SPHN</name>
<dbReference type="RefSeq" id="WP_197165479.1">
    <property type="nucleotide sequence ID" value="NZ_JADZGI010000002.1"/>
</dbReference>
<organism evidence="2 3">
    <name type="scientific">Novosphingobium aureum</name>
    <dbReference type="NCBI Taxonomy" id="2792964"/>
    <lineage>
        <taxon>Bacteria</taxon>
        <taxon>Pseudomonadati</taxon>
        <taxon>Pseudomonadota</taxon>
        <taxon>Alphaproteobacteria</taxon>
        <taxon>Sphingomonadales</taxon>
        <taxon>Sphingomonadaceae</taxon>
        <taxon>Novosphingobium</taxon>
    </lineage>
</organism>
<dbReference type="AlphaFoldDB" id="A0A931MMC1"/>
<reference evidence="2" key="1">
    <citation type="submission" date="2020-11" db="EMBL/GenBank/DDBJ databases">
        <title>Novosphingobium aureum sp. nov., a marine bacterium isolated from sediment of a salt flat.</title>
        <authorList>
            <person name="Yoo Y."/>
            <person name="Kim J.-J."/>
        </authorList>
    </citation>
    <scope>NUCLEOTIDE SEQUENCE</scope>
    <source>
        <strain evidence="2">YJ-S2-02</strain>
    </source>
</reference>
<dbReference type="InterPro" id="IPR027843">
    <property type="entry name" value="DUF4440"/>
</dbReference>
<accession>A0A931MMC1</accession>
<keyword evidence="3" id="KW-1185">Reference proteome</keyword>
<evidence type="ECO:0000313" key="2">
    <source>
        <dbReference type="EMBL" id="MBH0114294.1"/>
    </source>
</evidence>
<dbReference type="Pfam" id="PF14534">
    <property type="entry name" value="DUF4440"/>
    <property type="match status" value="1"/>
</dbReference>